<dbReference type="OrthoDB" id="27483at2759"/>
<gene>
    <name evidence="1" type="ORF">H0H81_005221</name>
</gene>
<organism evidence="1 2">
    <name type="scientific">Sphagnurus paluster</name>
    <dbReference type="NCBI Taxonomy" id="117069"/>
    <lineage>
        <taxon>Eukaryota</taxon>
        <taxon>Fungi</taxon>
        <taxon>Dikarya</taxon>
        <taxon>Basidiomycota</taxon>
        <taxon>Agaricomycotina</taxon>
        <taxon>Agaricomycetes</taxon>
        <taxon>Agaricomycetidae</taxon>
        <taxon>Agaricales</taxon>
        <taxon>Tricholomatineae</taxon>
        <taxon>Lyophyllaceae</taxon>
        <taxon>Sphagnurus</taxon>
    </lineage>
</organism>
<name>A0A9P7FYQ5_9AGAR</name>
<evidence type="ECO:0008006" key="3">
    <source>
        <dbReference type="Google" id="ProtNLM"/>
    </source>
</evidence>
<reference evidence="1" key="1">
    <citation type="submission" date="2021-02" db="EMBL/GenBank/DDBJ databases">
        <authorList>
            <person name="Nieuwenhuis M."/>
            <person name="Van De Peppel L.J.J."/>
        </authorList>
    </citation>
    <scope>NUCLEOTIDE SEQUENCE</scope>
    <source>
        <strain evidence="1">D49</strain>
    </source>
</reference>
<reference evidence="1" key="2">
    <citation type="submission" date="2021-10" db="EMBL/GenBank/DDBJ databases">
        <title>Phylogenomics reveals ancestral predisposition of the termite-cultivated fungus Termitomyces towards a domesticated lifestyle.</title>
        <authorList>
            <person name="Auxier B."/>
            <person name="Grum-Grzhimaylo A."/>
            <person name="Cardenas M.E."/>
            <person name="Lodge J.D."/>
            <person name="Laessoe T."/>
            <person name="Pedersen O."/>
            <person name="Smith M.E."/>
            <person name="Kuyper T.W."/>
            <person name="Franco-Molano E.A."/>
            <person name="Baroni T.J."/>
            <person name="Aanen D.K."/>
        </authorList>
    </citation>
    <scope>NUCLEOTIDE SEQUENCE</scope>
    <source>
        <strain evidence="1">D49</strain>
    </source>
</reference>
<dbReference type="EMBL" id="JABCKI010005846">
    <property type="protein sequence ID" value="KAG5637257.1"/>
    <property type="molecule type" value="Genomic_DNA"/>
</dbReference>
<evidence type="ECO:0000313" key="1">
    <source>
        <dbReference type="EMBL" id="KAG5637257.1"/>
    </source>
</evidence>
<proteinExistence type="predicted"/>
<dbReference type="AlphaFoldDB" id="A0A9P7FYQ5"/>
<sequence>MGTTSKSILNSLEAAITRKPPFCTGIIPITSEHASLSYKRGEIANWLDLSQATPSQLQALAEACVPASFGFEQREDHHRAGKMDKTNFLTSLDLANLGIVDRVRQQLLYGPDDGKYVKAGLSTLNVYGPNSPFESTKTNNTPLTDNIFGSLIVIFPTLHKGATLKLSRDDEEWIVDSTVLTQNAPSPSITYIAFHRGADHEVIPVTAGYRVTLTYNLFLDPNPGKALSSSVQAVTPDADVFHNALLAALDNPSALPDGGYLGFGVSYKYDTEPVDADRLKGSDAMIFRVCEDLSLAPSLNAVYNSGGVEDVLVSTNFFLSLDGVTYEDVVEVLCDHHEGKIIVEGGKENGISRGRRSWPIAKMCL</sequence>
<dbReference type="PANTHER" id="PTHR33099:SF7">
    <property type="entry name" value="MYND-TYPE DOMAIN-CONTAINING PROTEIN"/>
    <property type="match status" value="1"/>
</dbReference>
<comment type="caution">
    <text evidence="1">The sequence shown here is derived from an EMBL/GenBank/DDBJ whole genome shotgun (WGS) entry which is preliminary data.</text>
</comment>
<dbReference type="PANTHER" id="PTHR33099">
    <property type="entry name" value="FE2OG DIOXYGENASE DOMAIN-CONTAINING PROTEIN"/>
    <property type="match status" value="1"/>
</dbReference>
<protein>
    <recommendedName>
        <fullName evidence="3">Fe2OG dioxygenase domain-containing protein</fullName>
    </recommendedName>
</protein>
<evidence type="ECO:0000313" key="2">
    <source>
        <dbReference type="Proteomes" id="UP000717328"/>
    </source>
</evidence>
<keyword evidence="2" id="KW-1185">Reference proteome</keyword>
<accession>A0A9P7FYQ5</accession>
<dbReference type="Proteomes" id="UP000717328">
    <property type="component" value="Unassembled WGS sequence"/>
</dbReference>